<feature type="repeat" description="FG-GAP" evidence="12">
    <location>
        <begin position="33"/>
        <end position="92"/>
    </location>
</feature>
<dbReference type="InterPro" id="IPR032695">
    <property type="entry name" value="Integrin_dom_sf"/>
</dbReference>
<feature type="region of interest" description="Disordered" evidence="14">
    <location>
        <begin position="997"/>
        <end position="1020"/>
    </location>
</feature>
<keyword evidence="3 13" id="KW-0812">Transmembrane</keyword>
<evidence type="ECO:0000313" key="18">
    <source>
        <dbReference type="Ensembl" id="ENSPMAP00000005738.1"/>
    </source>
</evidence>
<keyword evidence="4 13" id="KW-0732">Signal</keyword>
<protein>
    <submittedName>
        <fullName evidence="18">Uncharacterized protein</fullName>
    </submittedName>
</protein>
<dbReference type="GO" id="GO:0098609">
    <property type="term" value="P:cell-cell adhesion"/>
    <property type="evidence" value="ECO:0007669"/>
    <property type="project" value="TreeGrafter"/>
</dbReference>
<dbReference type="InterPro" id="IPR013519">
    <property type="entry name" value="Int_alpha_beta-p"/>
</dbReference>
<dbReference type="InterPro" id="IPR028994">
    <property type="entry name" value="Integrin_alpha_N"/>
</dbReference>
<dbReference type="GeneTree" id="ENSGT00940000156503"/>
<feature type="repeat" description="FG-GAP" evidence="12">
    <location>
        <begin position="284"/>
        <end position="343"/>
    </location>
</feature>
<evidence type="ECO:0000259" key="17">
    <source>
        <dbReference type="Pfam" id="PF20806"/>
    </source>
</evidence>
<dbReference type="GO" id="GO:0007160">
    <property type="term" value="P:cell-matrix adhesion"/>
    <property type="evidence" value="ECO:0007669"/>
    <property type="project" value="TreeGrafter"/>
</dbReference>
<dbReference type="GO" id="GO:0005178">
    <property type="term" value="F:integrin binding"/>
    <property type="evidence" value="ECO:0007669"/>
    <property type="project" value="TreeGrafter"/>
</dbReference>
<dbReference type="GO" id="GO:0009897">
    <property type="term" value="C:external side of plasma membrane"/>
    <property type="evidence" value="ECO:0007669"/>
    <property type="project" value="TreeGrafter"/>
</dbReference>
<dbReference type="GO" id="GO:0007229">
    <property type="term" value="P:integrin-mediated signaling pathway"/>
    <property type="evidence" value="ECO:0007669"/>
    <property type="project" value="UniProtKB-KW"/>
</dbReference>
<dbReference type="STRING" id="7757.ENSPMAP00000005738"/>
<evidence type="ECO:0000256" key="3">
    <source>
        <dbReference type="ARBA" id="ARBA00022692"/>
    </source>
</evidence>
<dbReference type="AlphaFoldDB" id="S4RKK5"/>
<sequence length="1020" mass="108669">MPRAAGLFACRLLLLLAHVTCTALRGALAYNLDVAGAAPIRGAKGTFFGFSVLQHAYENDTWVLIGAPQAQSGAERSGAVFKCHEDGAGGYSCSELPIDKRTGNVCGTLCRETRADQWLGVSLAREAGGGESKVMACAHRRANVNPDDIFPHGICFLIPPDLKPDAVTHTSPCSIGAVDAHDEMRQHASCQAGMAASSATQNFMVLGGPGSFNWAGTVMLHNVSSGFTHFSTPDTVVTKDSYLGYSVSAGIFYNRTSLGVVAGAPRQDNVGKVYLLTLVEGELQITWQSSGKQLGSYFGSATCAVDLDADGLADLLVGAPQHSETRDEGRVHVFMNAGQGNLVEQKSLLSGANAYNAHFGQVIVALGDINDDRFEEPDVAIGAPHEDDLRGAVYIYNGGPSGISHSFSQRILGRSVNGELSMFGHSISGVIDMDRNGYPDVTVGAFNSDAAVVFRAKAVVTVRAHVSLPSTVNASSSVCPGTHQPVTCIIIRVCFTITGRNLPSVIGLQYNLTADIRRRELGFQSRMTVGSLNNSASFVSRHLAVRLGDNCQESLGIIKREVVDVFQPVVVEVTYGLLAVAAGPSDVPPHPLQPMLRPRAQGHVAWSQTLLQCHSVTTNCTPDLWVEVVFIHSGSEHPGNNVVAGNTRTLLMHVSVHNRGDSAHGSSLSVAFPRPLHYIKALVQGDEHHSCAPTASSLVCNLGPQLIEHNSTRKVGILFDTNMLTGDEGELPFNITVKSETPEAESTLEDNYKKAVVHVTNAATAIINGTVSPALFYFGEAAKGDQTSECLQQTVLFSIKVTNMGPSRVRAAWVQLLVPGQLSSDAPKLFTVLETKVGGQAANCVIDGSAENCHHPDVKSNPGFFQNLINIINSKHLKVTCGGMARCVNITCPLGSLHKGSVRDVDIRTLLDTRVLEMDRAAWVQLDAEASVTLHGVVPDGGPARATVTADAKYEPREVVDVVTWSVVLSSLAGVLVLSAIAFVLWQVPVARHAERKVQAHAEPTKVPTSRPLADSRSQQ</sequence>
<evidence type="ECO:0000256" key="6">
    <source>
        <dbReference type="ARBA" id="ARBA00022889"/>
    </source>
</evidence>
<dbReference type="PANTHER" id="PTHR23220:SF69">
    <property type="entry name" value="INTEGRIN ALPHA-9"/>
    <property type="match status" value="1"/>
</dbReference>
<dbReference type="SMART" id="SM00191">
    <property type="entry name" value="Int_alpha"/>
    <property type="match status" value="5"/>
</dbReference>
<dbReference type="PANTHER" id="PTHR23220">
    <property type="entry name" value="INTEGRIN ALPHA"/>
    <property type="match status" value="1"/>
</dbReference>
<dbReference type="HOGENOM" id="CLU_004111_5_0_1"/>
<keyword evidence="11" id="KW-0325">Glycoprotein</keyword>
<accession>S4RKK5</accession>
<evidence type="ECO:0000256" key="12">
    <source>
        <dbReference type="PROSITE-ProRule" id="PRU00803"/>
    </source>
</evidence>
<feature type="domain" description="Integrin alpha second immunoglobulin-like" evidence="16">
    <location>
        <begin position="619"/>
        <end position="749"/>
    </location>
</feature>
<proteinExistence type="inferred from homology"/>
<evidence type="ECO:0000256" key="5">
    <source>
        <dbReference type="ARBA" id="ARBA00022737"/>
    </source>
</evidence>
<evidence type="ECO:0000256" key="1">
    <source>
        <dbReference type="ARBA" id="ARBA00004479"/>
    </source>
</evidence>
<feature type="repeat" description="FG-GAP" evidence="12">
    <location>
        <begin position="409"/>
        <end position="471"/>
    </location>
</feature>
<keyword evidence="9 13" id="KW-0472">Membrane</keyword>
<evidence type="ECO:0000256" key="2">
    <source>
        <dbReference type="ARBA" id="ARBA00008054"/>
    </source>
</evidence>
<evidence type="ECO:0000256" key="9">
    <source>
        <dbReference type="ARBA" id="ARBA00023136"/>
    </source>
</evidence>
<feature type="domain" description="Integrin alpha first immunoglubulin-like" evidence="15">
    <location>
        <begin position="456"/>
        <end position="601"/>
    </location>
</feature>
<evidence type="ECO:0000256" key="10">
    <source>
        <dbReference type="ARBA" id="ARBA00023170"/>
    </source>
</evidence>
<dbReference type="InterPro" id="IPR013649">
    <property type="entry name" value="Integrin_alpha_Ig-like_1"/>
</dbReference>
<name>S4RKK5_PETMA</name>
<evidence type="ECO:0000256" key="4">
    <source>
        <dbReference type="ARBA" id="ARBA00022729"/>
    </source>
</evidence>
<dbReference type="OMA" id="FRLWINT"/>
<feature type="repeat" description="FG-GAP" evidence="12">
    <location>
        <begin position="345"/>
        <end position="405"/>
    </location>
</feature>
<keyword evidence="6 13" id="KW-0130">Cell adhesion</keyword>
<dbReference type="PROSITE" id="PS51470">
    <property type="entry name" value="FG_GAP"/>
    <property type="match status" value="4"/>
</dbReference>
<reference evidence="18" key="1">
    <citation type="submission" date="2025-08" db="UniProtKB">
        <authorList>
            <consortium name="Ensembl"/>
        </authorList>
    </citation>
    <scope>IDENTIFICATION</scope>
</reference>
<keyword evidence="8 13" id="KW-0401">Integrin</keyword>
<evidence type="ECO:0000256" key="8">
    <source>
        <dbReference type="ARBA" id="ARBA00023037"/>
    </source>
</evidence>
<dbReference type="InterPro" id="IPR013517">
    <property type="entry name" value="FG-GAP"/>
</dbReference>
<keyword evidence="5" id="KW-0677">Repeat</keyword>
<dbReference type="SUPFAM" id="SSF69318">
    <property type="entry name" value="Integrin alpha N-terminal domain"/>
    <property type="match status" value="1"/>
</dbReference>
<dbReference type="Gene3D" id="2.60.40.1530">
    <property type="entry name" value="ntegrin, alpha v. Chain A, domain 4"/>
    <property type="match status" value="1"/>
</dbReference>
<feature type="signal peptide" evidence="13">
    <location>
        <begin position="1"/>
        <end position="29"/>
    </location>
</feature>
<dbReference type="InterPro" id="IPR000413">
    <property type="entry name" value="Integrin_alpha"/>
</dbReference>
<keyword evidence="7 13" id="KW-1133">Transmembrane helix</keyword>
<evidence type="ECO:0000256" key="7">
    <source>
        <dbReference type="ARBA" id="ARBA00022989"/>
    </source>
</evidence>
<evidence type="ECO:0000256" key="11">
    <source>
        <dbReference type="ARBA" id="ARBA00023180"/>
    </source>
</evidence>
<feature type="chain" id="PRO_5001426435" evidence="13">
    <location>
        <begin position="30"/>
        <end position="1020"/>
    </location>
</feature>
<dbReference type="Pfam" id="PF20806">
    <property type="entry name" value="Integrin_A_Ig_3"/>
    <property type="match status" value="1"/>
</dbReference>
<comment type="subcellular location">
    <subcellularLocation>
        <location evidence="1 13">Membrane</location>
        <topology evidence="1 13">Single-pass type I membrane protein</topology>
    </subcellularLocation>
</comment>
<evidence type="ECO:0000259" key="16">
    <source>
        <dbReference type="Pfam" id="PF20805"/>
    </source>
</evidence>
<dbReference type="Gene3D" id="2.60.40.1460">
    <property type="entry name" value="Integrin domains. Chain A, domain 2"/>
    <property type="match status" value="1"/>
</dbReference>
<feature type="domain" description="Integrin alpha third immunoglobulin-like" evidence="17">
    <location>
        <begin position="766"/>
        <end position="935"/>
    </location>
</feature>
<comment type="similarity">
    <text evidence="2 13">Belongs to the integrin alpha chain family.</text>
</comment>
<dbReference type="GO" id="GO:0008305">
    <property type="term" value="C:integrin complex"/>
    <property type="evidence" value="ECO:0007669"/>
    <property type="project" value="InterPro"/>
</dbReference>
<feature type="transmembrane region" description="Helical" evidence="13">
    <location>
        <begin position="962"/>
        <end position="986"/>
    </location>
</feature>
<dbReference type="Pfam" id="PF20805">
    <property type="entry name" value="Integrin_A_Ig_2"/>
    <property type="match status" value="1"/>
</dbReference>
<dbReference type="InterPro" id="IPR048285">
    <property type="entry name" value="Integrin_alpha_Ig-like_2"/>
</dbReference>
<dbReference type="Pfam" id="PF08441">
    <property type="entry name" value="Integrin_A_Ig_1"/>
    <property type="match status" value="1"/>
</dbReference>
<dbReference type="GO" id="GO:0033627">
    <property type="term" value="P:cell adhesion mediated by integrin"/>
    <property type="evidence" value="ECO:0007669"/>
    <property type="project" value="TreeGrafter"/>
</dbReference>
<organism evidence="18">
    <name type="scientific">Petromyzon marinus</name>
    <name type="common">Sea lamprey</name>
    <dbReference type="NCBI Taxonomy" id="7757"/>
    <lineage>
        <taxon>Eukaryota</taxon>
        <taxon>Metazoa</taxon>
        <taxon>Chordata</taxon>
        <taxon>Craniata</taxon>
        <taxon>Vertebrata</taxon>
        <taxon>Cyclostomata</taxon>
        <taxon>Hyperoartia</taxon>
        <taxon>Petromyzontiformes</taxon>
        <taxon>Petromyzontidae</taxon>
        <taxon>Petromyzon</taxon>
    </lineage>
</organism>
<dbReference type="Gene3D" id="2.60.40.1510">
    <property type="entry name" value="ntegrin, alpha v. Chain A, domain 3"/>
    <property type="match status" value="1"/>
</dbReference>
<evidence type="ECO:0000256" key="13">
    <source>
        <dbReference type="RuleBase" id="RU003762"/>
    </source>
</evidence>
<dbReference type="InterPro" id="IPR048286">
    <property type="entry name" value="Integrin_alpha_Ig-like_3"/>
</dbReference>
<reference evidence="18" key="2">
    <citation type="submission" date="2025-09" db="UniProtKB">
        <authorList>
            <consortium name="Ensembl"/>
        </authorList>
    </citation>
    <scope>IDENTIFICATION</scope>
</reference>
<dbReference type="Ensembl" id="ENSPMAT00000005763.1">
    <property type="protein sequence ID" value="ENSPMAP00000005738.1"/>
    <property type="gene ID" value="ENSPMAG00000005190.1"/>
</dbReference>
<dbReference type="SUPFAM" id="SSF69179">
    <property type="entry name" value="Integrin domains"/>
    <property type="match status" value="3"/>
</dbReference>
<dbReference type="PRINTS" id="PR01185">
    <property type="entry name" value="INTEGRINA"/>
</dbReference>
<keyword evidence="10 13" id="KW-0675">Receptor</keyword>
<dbReference type="Pfam" id="PF01839">
    <property type="entry name" value="FG-GAP"/>
    <property type="match status" value="1"/>
</dbReference>
<evidence type="ECO:0000259" key="15">
    <source>
        <dbReference type="Pfam" id="PF08441"/>
    </source>
</evidence>
<evidence type="ECO:0000256" key="14">
    <source>
        <dbReference type="SAM" id="MobiDB-lite"/>
    </source>
</evidence>
<dbReference type="Gene3D" id="2.130.10.130">
    <property type="entry name" value="Integrin alpha, N-terminal"/>
    <property type="match status" value="1"/>
</dbReference>